<dbReference type="Pfam" id="PF00072">
    <property type="entry name" value="Response_reg"/>
    <property type="match status" value="1"/>
</dbReference>
<dbReference type="Proteomes" id="UP000289718">
    <property type="component" value="Unassembled WGS sequence"/>
</dbReference>
<sequence length="178" mass="20825">MNKFKILVLDDIYENVYALKLLLEDSFLDIEIFEATCVKDALVIIIKNEIDLILSDVQMPEVDGFQFVEYLQEVESTKHIPIILITGIYNTSEYQKKAYSLSSNIVDFISKPVDEEILCSKLKIFINLFSQKKQIVFSQEEKIDKMMNKLENKYRKTLIEDDDLVDLQELIEKNVKND</sequence>
<dbReference type="GO" id="GO:0097588">
    <property type="term" value="P:archaeal or bacterial-type flagellum-dependent cell motility"/>
    <property type="evidence" value="ECO:0007669"/>
    <property type="project" value="UniProtKB-KW"/>
</dbReference>
<dbReference type="InterPro" id="IPR011006">
    <property type="entry name" value="CheY-like_superfamily"/>
</dbReference>
<dbReference type="GO" id="GO:0000160">
    <property type="term" value="P:phosphorelay signal transduction system"/>
    <property type="evidence" value="ECO:0007669"/>
    <property type="project" value="InterPro"/>
</dbReference>
<evidence type="ECO:0000259" key="6">
    <source>
        <dbReference type="PROSITE" id="PS50110"/>
    </source>
</evidence>
<feature type="domain" description="Response regulatory" evidence="6">
    <location>
        <begin position="5"/>
        <end position="126"/>
    </location>
</feature>
<evidence type="ECO:0000256" key="5">
    <source>
        <dbReference type="PROSITE-ProRule" id="PRU00169"/>
    </source>
</evidence>
<dbReference type="AlphaFoldDB" id="A0A4Q1B261"/>
<evidence type="ECO:0000256" key="2">
    <source>
        <dbReference type="ARBA" id="ARBA00022500"/>
    </source>
</evidence>
<keyword evidence="4" id="KW-0283">Flagellar rotation</keyword>
<dbReference type="PROSITE" id="PS50110">
    <property type="entry name" value="RESPONSE_REGULATORY"/>
    <property type="match status" value="1"/>
</dbReference>
<dbReference type="SMART" id="SM00448">
    <property type="entry name" value="REC"/>
    <property type="match status" value="1"/>
</dbReference>
<keyword evidence="3 5" id="KW-0597">Phosphoprotein</keyword>
<feature type="modified residue" description="4-aspartylphosphate" evidence="5">
    <location>
        <position position="56"/>
    </location>
</feature>
<organism evidence="7 8">
    <name type="scientific">Halarcobacter mediterraneus</name>
    <dbReference type="NCBI Taxonomy" id="2023153"/>
    <lineage>
        <taxon>Bacteria</taxon>
        <taxon>Pseudomonadati</taxon>
        <taxon>Campylobacterota</taxon>
        <taxon>Epsilonproteobacteria</taxon>
        <taxon>Campylobacterales</taxon>
        <taxon>Arcobacteraceae</taxon>
        <taxon>Halarcobacter</taxon>
    </lineage>
</organism>
<dbReference type="EMBL" id="NXIE01000001">
    <property type="protein sequence ID" value="RXK14451.1"/>
    <property type="molecule type" value="Genomic_DNA"/>
</dbReference>
<dbReference type="OrthoDB" id="7631574at2"/>
<evidence type="ECO:0000256" key="1">
    <source>
        <dbReference type="ARBA" id="ARBA00001946"/>
    </source>
</evidence>
<dbReference type="PANTHER" id="PTHR44591">
    <property type="entry name" value="STRESS RESPONSE REGULATOR PROTEIN 1"/>
    <property type="match status" value="1"/>
</dbReference>
<evidence type="ECO:0000313" key="7">
    <source>
        <dbReference type="EMBL" id="RXK14451.1"/>
    </source>
</evidence>
<keyword evidence="8" id="KW-1185">Reference proteome</keyword>
<dbReference type="RefSeq" id="WP_129060590.1">
    <property type="nucleotide sequence ID" value="NZ_NXIE01000001.1"/>
</dbReference>
<gene>
    <name evidence="7" type="ORF">CP965_03100</name>
</gene>
<protein>
    <recommendedName>
        <fullName evidence="6">Response regulatory domain-containing protein</fullName>
    </recommendedName>
</protein>
<dbReference type="PANTHER" id="PTHR44591:SF3">
    <property type="entry name" value="RESPONSE REGULATORY DOMAIN-CONTAINING PROTEIN"/>
    <property type="match status" value="1"/>
</dbReference>
<accession>A0A4Q1B261</accession>
<reference evidence="7 8" key="1">
    <citation type="submission" date="2017-09" db="EMBL/GenBank/DDBJ databases">
        <title>Genomics of the genus Arcobacter.</title>
        <authorList>
            <person name="Perez-Cataluna A."/>
            <person name="Figueras M.J."/>
            <person name="Salas-Masso N."/>
        </authorList>
    </citation>
    <scope>NUCLEOTIDE SEQUENCE [LARGE SCALE GENOMIC DNA]</scope>
    <source>
        <strain evidence="7 8">F156-34</strain>
    </source>
</reference>
<evidence type="ECO:0000256" key="4">
    <source>
        <dbReference type="ARBA" id="ARBA00022779"/>
    </source>
</evidence>
<dbReference type="SUPFAM" id="SSF52172">
    <property type="entry name" value="CheY-like"/>
    <property type="match status" value="1"/>
</dbReference>
<keyword evidence="2" id="KW-0145">Chemotaxis</keyword>
<comment type="caution">
    <text evidence="7">The sequence shown here is derived from an EMBL/GenBank/DDBJ whole genome shotgun (WGS) entry which is preliminary data.</text>
</comment>
<evidence type="ECO:0000313" key="8">
    <source>
        <dbReference type="Proteomes" id="UP000289718"/>
    </source>
</evidence>
<name>A0A4Q1B261_9BACT</name>
<evidence type="ECO:0000256" key="3">
    <source>
        <dbReference type="ARBA" id="ARBA00022553"/>
    </source>
</evidence>
<dbReference type="InterPro" id="IPR001789">
    <property type="entry name" value="Sig_transdc_resp-reg_receiver"/>
</dbReference>
<comment type="cofactor">
    <cofactor evidence="1">
        <name>Mg(2+)</name>
        <dbReference type="ChEBI" id="CHEBI:18420"/>
    </cofactor>
</comment>
<dbReference type="Gene3D" id="3.40.50.2300">
    <property type="match status" value="1"/>
</dbReference>
<dbReference type="InterPro" id="IPR050595">
    <property type="entry name" value="Bact_response_regulator"/>
</dbReference>
<proteinExistence type="predicted"/>
<dbReference type="GO" id="GO:0006935">
    <property type="term" value="P:chemotaxis"/>
    <property type="evidence" value="ECO:0007669"/>
    <property type="project" value="UniProtKB-KW"/>
</dbReference>